<gene>
    <name evidence="1" type="ORF">IZO911_LOCUS39156</name>
    <name evidence="2" type="ORF">KXQ929_LOCUS30716</name>
</gene>
<dbReference type="Proteomes" id="UP000663860">
    <property type="component" value="Unassembled WGS sequence"/>
</dbReference>
<comment type="caution">
    <text evidence="2">The sequence shown here is derived from an EMBL/GenBank/DDBJ whole genome shotgun (WGS) entry which is preliminary data.</text>
</comment>
<name>A0A819QVM4_9BILA</name>
<sequence>MVKDLDGLLLKKVVRKVCDIDSSLTGCISHFLANGLAGIVVGQLGIKYSSQSLDFEKRLKVFLNHLEYYSCLTDQPINTNKTEALFNASVIRSPKFNRHFNYGCKEKIN</sequence>
<protein>
    <submittedName>
        <fullName evidence="2">Uncharacterized protein</fullName>
    </submittedName>
</protein>
<dbReference type="EMBL" id="CAJOBB010003386">
    <property type="protein sequence ID" value="CAF4037838.1"/>
    <property type="molecule type" value="Genomic_DNA"/>
</dbReference>
<organism evidence="2 3">
    <name type="scientific">Adineta steineri</name>
    <dbReference type="NCBI Taxonomy" id="433720"/>
    <lineage>
        <taxon>Eukaryota</taxon>
        <taxon>Metazoa</taxon>
        <taxon>Spiralia</taxon>
        <taxon>Gnathifera</taxon>
        <taxon>Rotifera</taxon>
        <taxon>Eurotatoria</taxon>
        <taxon>Bdelloidea</taxon>
        <taxon>Adinetida</taxon>
        <taxon>Adinetidae</taxon>
        <taxon>Adineta</taxon>
    </lineage>
</organism>
<dbReference type="Proteomes" id="UP000663868">
    <property type="component" value="Unassembled WGS sequence"/>
</dbReference>
<evidence type="ECO:0000313" key="2">
    <source>
        <dbReference type="EMBL" id="CAF4037838.1"/>
    </source>
</evidence>
<evidence type="ECO:0000313" key="1">
    <source>
        <dbReference type="EMBL" id="CAF1394723.1"/>
    </source>
</evidence>
<dbReference type="EMBL" id="CAJNOE010001156">
    <property type="protein sequence ID" value="CAF1394723.1"/>
    <property type="molecule type" value="Genomic_DNA"/>
</dbReference>
<dbReference type="AlphaFoldDB" id="A0A819QVM4"/>
<evidence type="ECO:0000313" key="3">
    <source>
        <dbReference type="Proteomes" id="UP000663868"/>
    </source>
</evidence>
<accession>A0A819QVM4</accession>
<reference evidence="2" key="1">
    <citation type="submission" date="2021-02" db="EMBL/GenBank/DDBJ databases">
        <authorList>
            <person name="Nowell W R."/>
        </authorList>
    </citation>
    <scope>NUCLEOTIDE SEQUENCE</scope>
</reference>
<proteinExistence type="predicted"/>